<sequence>MWEVHICKHLKLHGKSTFMSMLYDNEPFPPQDETSERLNTLMDKMHIDPKIEEFMNSSVGRYLSDHPFIALTLLVFAVMATVPVGLFLGFGLVTLAATTMSIIFVEVFLLAVGGATLLCVLGCLAIFAVFFSFFLTACYITVSCIHRLYYGKRPSEKRKRFSRPKID</sequence>
<reference evidence="10" key="1">
    <citation type="submission" date="2020-10" db="EMBL/GenBank/DDBJ databases">
        <title>Chromosome-scale genome assembly of the Allis shad, Alosa alosa.</title>
        <authorList>
            <person name="Margot Z."/>
            <person name="Christophe K."/>
            <person name="Cabau C."/>
            <person name="Louis A."/>
            <person name="Berthelot C."/>
            <person name="Parey E."/>
            <person name="Roest Crollius H."/>
            <person name="Montfort J."/>
            <person name="Robinson-Rechavi M."/>
            <person name="Bucao C."/>
            <person name="Bouchez O."/>
            <person name="Gislard M."/>
            <person name="Lluch J."/>
            <person name="Milhes M."/>
            <person name="Lampietro C."/>
            <person name="Lopez Roques C."/>
            <person name="Donnadieu C."/>
            <person name="Braasch I."/>
            <person name="Desvignes T."/>
            <person name="Postlethwait J."/>
            <person name="Bobe J."/>
            <person name="Guiguen Y."/>
        </authorList>
    </citation>
    <scope>NUCLEOTIDE SEQUENCE</scope>
    <source>
        <strain evidence="10">M-15738</strain>
        <tissue evidence="10">Blood</tissue>
    </source>
</reference>
<comment type="subcellular location">
    <subcellularLocation>
        <location evidence="1">Endoplasmic reticulum membrane</location>
        <topology evidence="1">Multi-pass membrane protein</topology>
    </subcellularLocation>
    <subcellularLocation>
        <location evidence="2">Lipid droplet</location>
    </subcellularLocation>
</comment>
<proteinExistence type="inferred from homology"/>
<dbReference type="GO" id="GO:0005789">
    <property type="term" value="C:endoplasmic reticulum membrane"/>
    <property type="evidence" value="ECO:0007669"/>
    <property type="project" value="UniProtKB-SubCell"/>
</dbReference>
<dbReference type="Pfam" id="PF16015">
    <property type="entry name" value="Promethin"/>
    <property type="match status" value="1"/>
</dbReference>
<feature type="transmembrane region" description="Helical" evidence="9">
    <location>
        <begin position="107"/>
        <end position="127"/>
    </location>
</feature>
<gene>
    <name evidence="10" type="ORF">AALO_G00074930</name>
</gene>
<dbReference type="EMBL" id="JADWDJ010000006">
    <property type="protein sequence ID" value="KAG5279177.1"/>
    <property type="molecule type" value="Genomic_DNA"/>
</dbReference>
<keyword evidence="4" id="KW-0551">Lipid droplet</keyword>
<dbReference type="Proteomes" id="UP000823561">
    <property type="component" value="Chromosome 6"/>
</dbReference>
<evidence type="ECO:0000256" key="5">
    <source>
        <dbReference type="ARBA" id="ARBA00022692"/>
    </source>
</evidence>
<evidence type="ECO:0000256" key="2">
    <source>
        <dbReference type="ARBA" id="ARBA00004502"/>
    </source>
</evidence>
<dbReference type="PANTHER" id="PTHR14275">
    <property type="entry name" value="PROMETHIN"/>
    <property type="match status" value="1"/>
</dbReference>
<feature type="transmembrane region" description="Helical" evidence="9">
    <location>
        <begin position="68"/>
        <end position="95"/>
    </location>
</feature>
<name>A0AAV6GZP7_9TELE</name>
<evidence type="ECO:0000256" key="6">
    <source>
        <dbReference type="ARBA" id="ARBA00022824"/>
    </source>
</evidence>
<evidence type="ECO:0000256" key="9">
    <source>
        <dbReference type="SAM" id="Phobius"/>
    </source>
</evidence>
<keyword evidence="8 9" id="KW-0472">Membrane</keyword>
<protein>
    <recommendedName>
        <fullName evidence="12">Promethin</fullName>
    </recommendedName>
</protein>
<evidence type="ECO:0000256" key="8">
    <source>
        <dbReference type="ARBA" id="ARBA00023136"/>
    </source>
</evidence>
<keyword evidence="7 9" id="KW-1133">Transmembrane helix</keyword>
<evidence type="ECO:0000256" key="3">
    <source>
        <dbReference type="ARBA" id="ARBA00007618"/>
    </source>
</evidence>
<keyword evidence="6" id="KW-0256">Endoplasmic reticulum</keyword>
<organism evidence="10 11">
    <name type="scientific">Alosa alosa</name>
    <name type="common">allis shad</name>
    <dbReference type="NCBI Taxonomy" id="278164"/>
    <lineage>
        <taxon>Eukaryota</taxon>
        <taxon>Metazoa</taxon>
        <taxon>Chordata</taxon>
        <taxon>Craniata</taxon>
        <taxon>Vertebrata</taxon>
        <taxon>Euteleostomi</taxon>
        <taxon>Actinopterygii</taxon>
        <taxon>Neopterygii</taxon>
        <taxon>Teleostei</taxon>
        <taxon>Clupei</taxon>
        <taxon>Clupeiformes</taxon>
        <taxon>Clupeoidei</taxon>
        <taxon>Clupeidae</taxon>
        <taxon>Alosa</taxon>
    </lineage>
</organism>
<feature type="transmembrane region" description="Helical" evidence="9">
    <location>
        <begin position="133"/>
        <end position="150"/>
    </location>
</feature>
<comment type="caution">
    <text evidence="10">The sequence shown here is derived from an EMBL/GenBank/DDBJ whole genome shotgun (WGS) entry which is preliminary data.</text>
</comment>
<dbReference type="PANTHER" id="PTHR14275:SF0">
    <property type="entry name" value="LIPID DROPLET ASSEMBLY FACTOR 1"/>
    <property type="match status" value="1"/>
</dbReference>
<keyword evidence="11" id="KW-1185">Reference proteome</keyword>
<dbReference type="AlphaFoldDB" id="A0AAV6GZP7"/>
<dbReference type="GO" id="GO:0005811">
    <property type="term" value="C:lipid droplet"/>
    <property type="evidence" value="ECO:0007669"/>
    <property type="project" value="UniProtKB-SubCell"/>
</dbReference>
<accession>A0AAV6GZP7</accession>
<evidence type="ECO:0008006" key="12">
    <source>
        <dbReference type="Google" id="ProtNLM"/>
    </source>
</evidence>
<evidence type="ECO:0000256" key="4">
    <source>
        <dbReference type="ARBA" id="ARBA00022677"/>
    </source>
</evidence>
<keyword evidence="5 9" id="KW-0812">Transmembrane</keyword>
<evidence type="ECO:0000256" key="7">
    <source>
        <dbReference type="ARBA" id="ARBA00022989"/>
    </source>
</evidence>
<comment type="similarity">
    <text evidence="3">Belongs to the LDAF1 family.</text>
</comment>
<evidence type="ECO:0000313" key="11">
    <source>
        <dbReference type="Proteomes" id="UP000823561"/>
    </source>
</evidence>
<dbReference type="InterPro" id="IPR029709">
    <property type="entry name" value="LDAF1"/>
</dbReference>
<evidence type="ECO:0000313" key="10">
    <source>
        <dbReference type="EMBL" id="KAG5279177.1"/>
    </source>
</evidence>
<evidence type="ECO:0000256" key="1">
    <source>
        <dbReference type="ARBA" id="ARBA00004477"/>
    </source>
</evidence>